<protein>
    <submittedName>
        <fullName evidence="1">Uncharacterized protein</fullName>
    </submittedName>
</protein>
<reference evidence="1 2" key="1">
    <citation type="journal article" date="2019" name="PLoS Negl. Trop. Dis.">
        <title>Revisiting the worldwide diversity of Leptospira species in the environment.</title>
        <authorList>
            <person name="Vincent A.T."/>
            <person name="Schiettekatte O."/>
            <person name="Bourhy P."/>
            <person name="Veyrier F.J."/>
            <person name="Picardeau M."/>
        </authorList>
    </citation>
    <scope>NUCLEOTIDE SEQUENCE [LARGE SCALE GENOMIC DNA]</scope>
    <source>
        <strain evidence="1 2">201702445</strain>
    </source>
</reference>
<dbReference type="RefSeq" id="WP_135572764.1">
    <property type="nucleotide sequence ID" value="NZ_RQGK01000080.1"/>
</dbReference>
<evidence type="ECO:0000313" key="1">
    <source>
        <dbReference type="EMBL" id="TGL84899.1"/>
    </source>
</evidence>
<dbReference type="AlphaFoldDB" id="A0A6N4QTL5"/>
<sequence length="351" mass="39796">MTPFWKNAITSLILIPIFFGIAYIFSGKPISSEQYNSFPNKEYQILASGYDRNAGNILVIQPEWKLEDFSSEERFLKSVESPLKQAKQKGLLKKNTLVIYPAHTGSFLYFLNSRQEIFKQSSLEEAFRLIQWENLFKSTIGLNSGKKSDPYKEAGTTYLRIFSNLSRTYGVYILPGSILLPIANSESDNAENALQTTWKEAAYIFDPSKSITLKDTIFVRTPSEAWKKKLEKLKSTESSAANETAERPLAVFQFPFARFGIFYLEDFKNPEFQEKVKKTFVSRVIAIGEDSSEAELKEWAVKSNIESTVRMIPSGSFLDQNYGGGSYIKTRFGASTPGVNSREPLILNLFL</sequence>
<proteinExistence type="predicted"/>
<accession>A0A6N4QTL5</accession>
<organism evidence="1 2">
    <name type="scientific">Leptospira yasudae</name>
    <dbReference type="NCBI Taxonomy" id="2202201"/>
    <lineage>
        <taxon>Bacteria</taxon>
        <taxon>Pseudomonadati</taxon>
        <taxon>Spirochaetota</taxon>
        <taxon>Spirochaetia</taxon>
        <taxon>Leptospirales</taxon>
        <taxon>Leptospiraceae</taxon>
        <taxon>Leptospira</taxon>
    </lineage>
</organism>
<name>A0A6N4QTL5_9LEPT</name>
<dbReference type="EMBL" id="RQGM01000033">
    <property type="protein sequence ID" value="TGL84899.1"/>
    <property type="molecule type" value="Genomic_DNA"/>
</dbReference>
<evidence type="ECO:0000313" key="2">
    <source>
        <dbReference type="Proteomes" id="UP000297613"/>
    </source>
</evidence>
<gene>
    <name evidence="1" type="ORF">EHQ83_08885</name>
</gene>
<dbReference type="Proteomes" id="UP000297613">
    <property type="component" value="Unassembled WGS sequence"/>
</dbReference>
<comment type="caution">
    <text evidence="1">The sequence shown here is derived from an EMBL/GenBank/DDBJ whole genome shotgun (WGS) entry which is preliminary data.</text>
</comment>